<evidence type="ECO:0000313" key="2">
    <source>
        <dbReference type="Proteomes" id="UP001145742"/>
    </source>
</evidence>
<organism evidence="1 2">
    <name type="scientific">Willisornis vidua</name>
    <name type="common">Xingu scale-backed antbird</name>
    <dbReference type="NCBI Taxonomy" id="1566151"/>
    <lineage>
        <taxon>Eukaryota</taxon>
        <taxon>Metazoa</taxon>
        <taxon>Chordata</taxon>
        <taxon>Craniata</taxon>
        <taxon>Vertebrata</taxon>
        <taxon>Euteleostomi</taxon>
        <taxon>Archelosauria</taxon>
        <taxon>Archosauria</taxon>
        <taxon>Dinosauria</taxon>
        <taxon>Saurischia</taxon>
        <taxon>Theropoda</taxon>
        <taxon>Coelurosauria</taxon>
        <taxon>Aves</taxon>
        <taxon>Neognathae</taxon>
        <taxon>Neoaves</taxon>
        <taxon>Telluraves</taxon>
        <taxon>Australaves</taxon>
        <taxon>Passeriformes</taxon>
        <taxon>Thamnophilidae</taxon>
        <taxon>Willisornis</taxon>
    </lineage>
</organism>
<evidence type="ECO:0000313" key="1">
    <source>
        <dbReference type="EMBL" id="KAJ7404489.1"/>
    </source>
</evidence>
<gene>
    <name evidence="1" type="ORF">WISP_145488</name>
</gene>
<reference evidence="1" key="1">
    <citation type="submission" date="2019-10" db="EMBL/GenBank/DDBJ databases">
        <authorList>
            <person name="Soares A.E.R."/>
            <person name="Aleixo A."/>
            <person name="Schneider P."/>
            <person name="Miyaki C.Y."/>
            <person name="Schneider M.P."/>
            <person name="Mello C."/>
            <person name="Vasconcelos A.T.R."/>
        </authorList>
    </citation>
    <scope>NUCLEOTIDE SEQUENCE</scope>
    <source>
        <tissue evidence="1">Muscle</tissue>
    </source>
</reference>
<accession>A0ABQ9CKZ5</accession>
<comment type="caution">
    <text evidence="1">The sequence shown here is derived from an EMBL/GenBank/DDBJ whole genome shotgun (WGS) entry which is preliminary data.</text>
</comment>
<proteinExistence type="predicted"/>
<protein>
    <submittedName>
        <fullName evidence="1">Uncharacterized protein</fullName>
    </submittedName>
</protein>
<sequence>MYLKRPGGGLAFCLFYLASCFTNKYVLSVLQFTYPTLFQGVLFLLAAAVCLPLCDTQWTVGILSDVAQSEAKKQHNLRAICSLEFPCKGPIFCVEETNPLSSYAQTTSQVITAILSPFFFAMTANVLTISWSIMCVLESSPCGRGETHFLGRDDDEDDNDDNDYEDDHDNIIMSVIMSEESLLQFSFP</sequence>
<dbReference type="Proteomes" id="UP001145742">
    <property type="component" value="Unassembled WGS sequence"/>
</dbReference>
<keyword evidence="2" id="KW-1185">Reference proteome</keyword>
<dbReference type="EMBL" id="WHWB01034769">
    <property type="protein sequence ID" value="KAJ7404489.1"/>
    <property type="molecule type" value="Genomic_DNA"/>
</dbReference>
<name>A0ABQ9CKZ5_9PASS</name>